<organism evidence="1 2">
    <name type="scientific">Lophiotrema nucula</name>
    <dbReference type="NCBI Taxonomy" id="690887"/>
    <lineage>
        <taxon>Eukaryota</taxon>
        <taxon>Fungi</taxon>
        <taxon>Dikarya</taxon>
        <taxon>Ascomycota</taxon>
        <taxon>Pezizomycotina</taxon>
        <taxon>Dothideomycetes</taxon>
        <taxon>Pleosporomycetidae</taxon>
        <taxon>Pleosporales</taxon>
        <taxon>Lophiotremataceae</taxon>
        <taxon>Lophiotrema</taxon>
    </lineage>
</organism>
<sequence>MQCTAVSPEFVPPIGCLQAKVCAQRILGRSHCHLSTCEGVPIRKRLSSATRQPGTGAILLHQHLHHCATSLWTSSISLLPCFGLSLSWRGLYVLVTSRTAFWEVTIIHHFQLLTVCLAWTISVAQRTARIPGRRRSQWRHKGRVYAQWTLLELVLQEWHQQNELLERPLH</sequence>
<evidence type="ECO:0000313" key="1">
    <source>
        <dbReference type="EMBL" id="KAF2112051.1"/>
    </source>
</evidence>
<gene>
    <name evidence="1" type="ORF">BDV96DRAFT_168095</name>
</gene>
<evidence type="ECO:0000313" key="2">
    <source>
        <dbReference type="Proteomes" id="UP000799770"/>
    </source>
</evidence>
<proteinExistence type="predicted"/>
<reference evidence="1" key="1">
    <citation type="journal article" date="2020" name="Stud. Mycol.">
        <title>101 Dothideomycetes genomes: a test case for predicting lifestyles and emergence of pathogens.</title>
        <authorList>
            <person name="Haridas S."/>
            <person name="Albert R."/>
            <person name="Binder M."/>
            <person name="Bloem J."/>
            <person name="Labutti K."/>
            <person name="Salamov A."/>
            <person name="Andreopoulos B."/>
            <person name="Baker S."/>
            <person name="Barry K."/>
            <person name="Bills G."/>
            <person name="Bluhm B."/>
            <person name="Cannon C."/>
            <person name="Castanera R."/>
            <person name="Culley D."/>
            <person name="Daum C."/>
            <person name="Ezra D."/>
            <person name="Gonzalez J."/>
            <person name="Henrissat B."/>
            <person name="Kuo A."/>
            <person name="Liang C."/>
            <person name="Lipzen A."/>
            <person name="Lutzoni F."/>
            <person name="Magnuson J."/>
            <person name="Mondo S."/>
            <person name="Nolan M."/>
            <person name="Ohm R."/>
            <person name="Pangilinan J."/>
            <person name="Park H.-J."/>
            <person name="Ramirez L."/>
            <person name="Alfaro M."/>
            <person name="Sun H."/>
            <person name="Tritt A."/>
            <person name="Yoshinaga Y."/>
            <person name="Zwiers L.-H."/>
            <person name="Turgeon B."/>
            <person name="Goodwin S."/>
            <person name="Spatafora J."/>
            <person name="Crous P."/>
            <person name="Grigoriev I."/>
        </authorList>
    </citation>
    <scope>NUCLEOTIDE SEQUENCE</scope>
    <source>
        <strain evidence="1">CBS 627.86</strain>
    </source>
</reference>
<accession>A0A6A5Z140</accession>
<dbReference type="Proteomes" id="UP000799770">
    <property type="component" value="Unassembled WGS sequence"/>
</dbReference>
<dbReference type="AlphaFoldDB" id="A0A6A5Z140"/>
<dbReference type="EMBL" id="ML977332">
    <property type="protein sequence ID" value="KAF2112051.1"/>
    <property type="molecule type" value="Genomic_DNA"/>
</dbReference>
<protein>
    <submittedName>
        <fullName evidence="1">Uncharacterized protein</fullName>
    </submittedName>
</protein>
<keyword evidence="2" id="KW-1185">Reference proteome</keyword>
<name>A0A6A5Z140_9PLEO</name>